<evidence type="ECO:0000256" key="1">
    <source>
        <dbReference type="SAM" id="MobiDB-lite"/>
    </source>
</evidence>
<protein>
    <submittedName>
        <fullName evidence="2">Uncharacterized protein</fullName>
    </submittedName>
</protein>
<dbReference type="EMBL" id="HBNR01063138">
    <property type="protein sequence ID" value="CAE4633547.1"/>
    <property type="molecule type" value="Transcribed_RNA"/>
</dbReference>
<reference evidence="2" key="1">
    <citation type="submission" date="2021-01" db="EMBL/GenBank/DDBJ databases">
        <authorList>
            <person name="Corre E."/>
            <person name="Pelletier E."/>
            <person name="Niang G."/>
            <person name="Scheremetjew M."/>
            <person name="Finn R."/>
            <person name="Kale V."/>
            <person name="Holt S."/>
            <person name="Cochrane G."/>
            <person name="Meng A."/>
            <person name="Brown T."/>
            <person name="Cohen L."/>
        </authorList>
    </citation>
    <scope>NUCLEOTIDE SEQUENCE</scope>
    <source>
        <strain evidence="2">CCMP3105</strain>
    </source>
</reference>
<name>A0A7S4S4E6_9DINO</name>
<gene>
    <name evidence="2" type="ORF">AMON00008_LOCUS44551</name>
</gene>
<dbReference type="AlphaFoldDB" id="A0A7S4S4E6"/>
<evidence type="ECO:0000313" key="2">
    <source>
        <dbReference type="EMBL" id="CAE4633547.1"/>
    </source>
</evidence>
<organism evidence="2">
    <name type="scientific">Alexandrium monilatum</name>
    <dbReference type="NCBI Taxonomy" id="311494"/>
    <lineage>
        <taxon>Eukaryota</taxon>
        <taxon>Sar</taxon>
        <taxon>Alveolata</taxon>
        <taxon>Dinophyceae</taxon>
        <taxon>Gonyaulacales</taxon>
        <taxon>Pyrocystaceae</taxon>
        <taxon>Alexandrium</taxon>
    </lineage>
</organism>
<sequence length="838" mass="89790">MAQVQCDIWRVVGGAAKGGIIVRTGKETTSPEAPGRLSTGSFVRASGHHAGRIHYELLDGTGPATGWVSLTFQGKDLLVKANEAELSAASANNGLVVQGGDILEVIGGSSKGGIVVRQSKDVSSPEVPSRLSTGALVRALEYEAGRVHYELLQGTGPAAGWVSTAFQGKDLLAKVDLTTLPGFAASQDSRRLPVPVQRDPTAEAVVPWSHHAPPIERVELRDADGDLLEFARLPAGRGVSERCNGELVVPQLRELLVDAKSGCCDDGEGSFLVPPDDRERAFAALEVLFRASGARLVLVNAGAESGACEEHSGHGFDALKGGLDSDCEDSDADAGAFSDGTTQAPGTSLADFESGDSDGFEEPEALDSEGEELLLCRHCHLPLGDVKFTCEDEDGLLHEECVSEYMLRSLRSEEDTRQRADRELKRRLRAEHGIGWKAERVPRNSGPARKLGCQRPVKHMCCLVLRDLEDGCRAVDVAATCDPAGCVNLEYLSIALKVRRSEGRDALFSLDVVDPASPYSPQAKRFEPRWLAGTSAGEVLFQADIYLKELSMGEYPQPIVGMRSCLEHADVESQDGGWSAREWFIVKKAEVRLSQDGVLMPFVELGVEAREQVLIPGSQEMEDAPVTRSDHPLVRYAEDFTRNLALIAERKSVIYHLRELAKATCLAKFLLDARVTLQDSWFSLAEKSGASASMELPQVWKTTVRGTIREDGEVDTCTHTVSGGVDLNMDRFSLLAPSPAAARLLATSGATRRRGTAGGARGSGRTGGRREGPGTGGSVRFCSNRSSRALARRLPAPAAAAVAAAEEGWDADGHPARVLYATPMRLSAALQSGRAARS</sequence>
<feature type="compositionally biased region" description="Gly residues" evidence="1">
    <location>
        <begin position="756"/>
        <end position="766"/>
    </location>
</feature>
<feature type="region of interest" description="Disordered" evidence="1">
    <location>
        <begin position="747"/>
        <end position="781"/>
    </location>
</feature>
<proteinExistence type="predicted"/>
<feature type="compositionally biased region" description="Acidic residues" evidence="1">
    <location>
        <begin position="353"/>
        <end position="364"/>
    </location>
</feature>
<accession>A0A7S4S4E6</accession>
<feature type="region of interest" description="Disordered" evidence="1">
    <location>
        <begin position="330"/>
        <end position="364"/>
    </location>
</feature>